<organism evidence="8 9">
    <name type="scientific">Naasia lichenicola</name>
    <dbReference type="NCBI Taxonomy" id="2565933"/>
    <lineage>
        <taxon>Bacteria</taxon>
        <taxon>Bacillati</taxon>
        <taxon>Actinomycetota</taxon>
        <taxon>Actinomycetes</taxon>
        <taxon>Micrococcales</taxon>
        <taxon>Microbacteriaceae</taxon>
        <taxon>Naasia</taxon>
    </lineage>
</organism>
<dbReference type="InterPro" id="IPR011009">
    <property type="entry name" value="Kinase-like_dom_sf"/>
</dbReference>
<accession>A0A4S4FKZ4</accession>
<keyword evidence="9" id="KW-1185">Reference proteome</keyword>
<evidence type="ECO:0000313" key="9">
    <source>
        <dbReference type="Proteomes" id="UP000309133"/>
    </source>
</evidence>
<dbReference type="AlphaFoldDB" id="A0A4S4FKZ4"/>
<feature type="transmembrane region" description="Helical" evidence="6">
    <location>
        <begin position="222"/>
        <end position="248"/>
    </location>
</feature>
<keyword evidence="3 6" id="KW-0812">Transmembrane</keyword>
<dbReference type="SUPFAM" id="SSF56112">
    <property type="entry name" value="Protein kinase-like (PK-like)"/>
    <property type="match status" value="1"/>
</dbReference>
<comment type="subcellular location">
    <subcellularLocation>
        <location evidence="1">Cell membrane</location>
        <topology evidence="1">Multi-pass membrane protein</topology>
    </subcellularLocation>
</comment>
<evidence type="ECO:0000256" key="4">
    <source>
        <dbReference type="ARBA" id="ARBA00022989"/>
    </source>
</evidence>
<keyword evidence="2" id="KW-1003">Cell membrane</keyword>
<protein>
    <recommendedName>
        <fullName evidence="7">Protein kinase domain-containing protein</fullName>
    </recommendedName>
</protein>
<dbReference type="RefSeq" id="WP_136427251.1">
    <property type="nucleotide sequence ID" value="NZ_SSSM01000004.1"/>
</dbReference>
<dbReference type="GO" id="GO:0005524">
    <property type="term" value="F:ATP binding"/>
    <property type="evidence" value="ECO:0007669"/>
    <property type="project" value="InterPro"/>
</dbReference>
<feature type="transmembrane region" description="Helical" evidence="6">
    <location>
        <begin position="43"/>
        <end position="62"/>
    </location>
</feature>
<name>A0A4S4FKZ4_9MICO</name>
<reference evidence="8 9" key="1">
    <citation type="submission" date="2019-04" db="EMBL/GenBank/DDBJ databases">
        <authorList>
            <person name="Jiang L."/>
        </authorList>
    </citation>
    <scope>NUCLEOTIDE SEQUENCE [LARGE SCALE GENOMIC DNA]</scope>
    <source>
        <strain evidence="8 9">YIM 131853</strain>
    </source>
</reference>
<sequence length="716" mass="79694">MIERFGRTRLVLLGLGAIGIAVFAALARAPLAEIFEMLAELSATTLWLTAGSALVLLVGHLFRAARTKIPLDNVRRGSLGAQFQALSVGYFFDIVLPFRIGEIIRAFLIARKLRMSILYTLAAVLVERLIDAILVSTVFLVLAAFLLEGVRLLSIGIAVLALTVSVVALFLFVRFVGEDRTLLRIVWRGTALLNPRIEAQARFRIWGVLFGFQRLLLHRRRLALYAAFSAASWICYFGATALLVAAFLGVGSGANPVVAAVAPYVGSLSAWIADPANFVETVVGTLGLVPVGATESVAAFAGAAFVVLNLPIAAIGLIMLFLVTTKPTLEHGEVTQTTSFENKLVRVEDISQTMPHFLDSYFQGERLSQVVHRLEVSGRLQLVKFFKGGSNALTVLAQTPEGRYVKKLVPSEYEHRLRNQYDWLVERDGNPQLVRALREERNEDFYAIDLEYRPASGPLFDYVHQAALETAIEKIDDVWAFMHREIYTLEKEASRPEIRDEYVEERLISRVAAAALVHEDLQRALGSPQIVVNGKTLDNFAQVMRRIQDHPDAWPDLAVYRESAAIHGDLTIDNILVDAAVDDILIIDPSDDNQIRGPIIDFARHMQSLRFGYEFLNADESAVPLEQDPTGLPSVSYRNARSSRYADLTEHMQTELMPRYLSAAEQRAVLFHVGLFYARMLTHRVVINPATVLKYYAVAVEALNQFIEQYPSEDDA</sequence>
<keyword evidence="4 6" id="KW-1133">Transmembrane helix</keyword>
<dbReference type="InterPro" id="IPR022791">
    <property type="entry name" value="L-PG_synthase/AglD"/>
</dbReference>
<dbReference type="GO" id="GO:0005886">
    <property type="term" value="C:plasma membrane"/>
    <property type="evidence" value="ECO:0007669"/>
    <property type="project" value="UniProtKB-SubCell"/>
</dbReference>
<dbReference type="Gene3D" id="3.90.1200.10">
    <property type="match status" value="1"/>
</dbReference>
<dbReference type="PROSITE" id="PS50011">
    <property type="entry name" value="PROTEIN_KINASE_DOM"/>
    <property type="match status" value="1"/>
</dbReference>
<dbReference type="GO" id="GO:0004672">
    <property type="term" value="F:protein kinase activity"/>
    <property type="evidence" value="ECO:0007669"/>
    <property type="project" value="InterPro"/>
</dbReference>
<dbReference type="Pfam" id="PF03706">
    <property type="entry name" value="LPG_synthase_TM"/>
    <property type="match status" value="1"/>
</dbReference>
<evidence type="ECO:0000256" key="3">
    <source>
        <dbReference type="ARBA" id="ARBA00022692"/>
    </source>
</evidence>
<feature type="transmembrane region" description="Helical" evidence="6">
    <location>
        <begin position="297"/>
        <end position="323"/>
    </location>
</feature>
<dbReference type="OrthoDB" id="7954051at2"/>
<comment type="caution">
    <text evidence="8">The sequence shown here is derived from an EMBL/GenBank/DDBJ whole genome shotgun (WGS) entry which is preliminary data.</text>
</comment>
<evidence type="ECO:0000259" key="7">
    <source>
        <dbReference type="PROSITE" id="PS50011"/>
    </source>
</evidence>
<evidence type="ECO:0000256" key="5">
    <source>
        <dbReference type="ARBA" id="ARBA00023136"/>
    </source>
</evidence>
<feature type="transmembrane region" description="Helical" evidence="6">
    <location>
        <begin position="152"/>
        <end position="176"/>
    </location>
</feature>
<dbReference type="InterPro" id="IPR000719">
    <property type="entry name" value="Prot_kinase_dom"/>
</dbReference>
<keyword evidence="5 6" id="KW-0472">Membrane</keyword>
<evidence type="ECO:0000256" key="1">
    <source>
        <dbReference type="ARBA" id="ARBA00004651"/>
    </source>
</evidence>
<evidence type="ECO:0000256" key="6">
    <source>
        <dbReference type="SAM" id="Phobius"/>
    </source>
</evidence>
<feature type="domain" description="Protein kinase" evidence="7">
    <location>
        <begin position="380"/>
        <end position="716"/>
    </location>
</feature>
<evidence type="ECO:0000313" key="8">
    <source>
        <dbReference type="EMBL" id="THG30838.1"/>
    </source>
</evidence>
<dbReference type="EMBL" id="SSSM01000004">
    <property type="protein sequence ID" value="THG30838.1"/>
    <property type="molecule type" value="Genomic_DNA"/>
</dbReference>
<dbReference type="Pfam" id="PF01636">
    <property type="entry name" value="APH"/>
    <property type="match status" value="1"/>
</dbReference>
<feature type="transmembrane region" description="Helical" evidence="6">
    <location>
        <begin position="117"/>
        <end position="146"/>
    </location>
</feature>
<dbReference type="Proteomes" id="UP000309133">
    <property type="component" value="Unassembled WGS sequence"/>
</dbReference>
<dbReference type="PANTHER" id="PTHR39087">
    <property type="entry name" value="UPF0104 MEMBRANE PROTEIN MJ1595"/>
    <property type="match status" value="1"/>
</dbReference>
<gene>
    <name evidence="8" type="ORF">E6C64_09385</name>
</gene>
<dbReference type="PANTHER" id="PTHR39087:SF2">
    <property type="entry name" value="UPF0104 MEMBRANE PROTEIN MJ1595"/>
    <property type="match status" value="1"/>
</dbReference>
<dbReference type="InterPro" id="IPR002575">
    <property type="entry name" value="Aminoglycoside_PTrfase"/>
</dbReference>
<evidence type="ECO:0000256" key="2">
    <source>
        <dbReference type="ARBA" id="ARBA00022475"/>
    </source>
</evidence>
<proteinExistence type="predicted"/>